<keyword evidence="3" id="KW-1185">Reference proteome</keyword>
<keyword evidence="1" id="KW-1133">Transmembrane helix</keyword>
<reference evidence="2" key="1">
    <citation type="submission" date="2025-08" db="UniProtKB">
        <authorList>
            <consortium name="Ensembl"/>
        </authorList>
    </citation>
    <scope>IDENTIFICATION</scope>
</reference>
<evidence type="ECO:0000313" key="3">
    <source>
        <dbReference type="Proteomes" id="UP001108240"/>
    </source>
</evidence>
<dbReference type="GeneTree" id="ENSGT01150000287368"/>
<proteinExistence type="predicted"/>
<evidence type="ECO:0000256" key="1">
    <source>
        <dbReference type="SAM" id="Phobius"/>
    </source>
</evidence>
<reference evidence="2" key="2">
    <citation type="submission" date="2025-09" db="UniProtKB">
        <authorList>
            <consortium name="Ensembl"/>
        </authorList>
    </citation>
    <scope>IDENTIFICATION</scope>
</reference>
<feature type="transmembrane region" description="Helical" evidence="1">
    <location>
        <begin position="57"/>
        <end position="76"/>
    </location>
</feature>
<sequence>WDWTSLLETLAIHGILKTLLQHHNSKAYILLQKFFTIQLSHLYIDIGNTIAWTSLHLVVKLMSLIFQICCMLSIALRPNDI</sequence>
<keyword evidence="1" id="KW-0812">Transmembrane</keyword>
<dbReference type="AlphaFoldDB" id="A0A9J8DLI2"/>
<dbReference type="Proteomes" id="UP001108240">
    <property type="component" value="Unplaced"/>
</dbReference>
<name>A0A9J8DLI2_CYPCA</name>
<organism evidence="2 3">
    <name type="scientific">Cyprinus carpio carpio</name>
    <dbReference type="NCBI Taxonomy" id="630221"/>
    <lineage>
        <taxon>Eukaryota</taxon>
        <taxon>Metazoa</taxon>
        <taxon>Chordata</taxon>
        <taxon>Craniata</taxon>
        <taxon>Vertebrata</taxon>
        <taxon>Euteleostomi</taxon>
        <taxon>Actinopterygii</taxon>
        <taxon>Neopterygii</taxon>
        <taxon>Teleostei</taxon>
        <taxon>Ostariophysi</taxon>
        <taxon>Cypriniformes</taxon>
        <taxon>Cyprinidae</taxon>
        <taxon>Cyprininae</taxon>
        <taxon>Cyprinus</taxon>
    </lineage>
</organism>
<accession>A0A9J8DLI2</accession>
<evidence type="ECO:0000313" key="2">
    <source>
        <dbReference type="Ensembl" id="ENSCCRP00000180946.1"/>
    </source>
</evidence>
<dbReference type="Ensembl" id="ENSCCRT00000121461.1">
    <property type="protein sequence ID" value="ENSCCRP00000180946.1"/>
    <property type="gene ID" value="ENSCCRG00000073316.1"/>
</dbReference>
<keyword evidence="1" id="KW-0472">Membrane</keyword>
<protein>
    <submittedName>
        <fullName evidence="2">Uncharacterized protein</fullName>
    </submittedName>
</protein>
<dbReference type="OMA" id="IGNTIAW"/>